<evidence type="ECO:0000259" key="2">
    <source>
        <dbReference type="Pfam" id="PF08818"/>
    </source>
</evidence>
<proteinExistence type="predicted"/>
<feature type="compositionally biased region" description="Gly residues" evidence="1">
    <location>
        <begin position="160"/>
        <end position="169"/>
    </location>
</feature>
<dbReference type="RefSeq" id="WP_379900874.1">
    <property type="nucleotide sequence ID" value="NZ_JBHRTR010000027.1"/>
</dbReference>
<evidence type="ECO:0000313" key="3">
    <source>
        <dbReference type="EMBL" id="MFC3228091.1"/>
    </source>
</evidence>
<protein>
    <submittedName>
        <fullName evidence="3">DUF1801 domain-containing protein</fullName>
    </submittedName>
</protein>
<reference evidence="4" key="1">
    <citation type="journal article" date="2019" name="Int. J. Syst. Evol. Microbiol.">
        <title>The Global Catalogue of Microorganisms (GCM) 10K type strain sequencing project: providing services to taxonomists for standard genome sequencing and annotation.</title>
        <authorList>
            <consortium name="The Broad Institute Genomics Platform"/>
            <consortium name="The Broad Institute Genome Sequencing Center for Infectious Disease"/>
            <person name="Wu L."/>
            <person name="Ma J."/>
        </authorList>
    </citation>
    <scope>NUCLEOTIDE SEQUENCE [LARGE SCALE GENOMIC DNA]</scope>
    <source>
        <strain evidence="4">KCTC 42964</strain>
    </source>
</reference>
<dbReference type="SUPFAM" id="SSF159888">
    <property type="entry name" value="YdhG-like"/>
    <property type="match status" value="1"/>
</dbReference>
<feature type="region of interest" description="Disordered" evidence="1">
    <location>
        <begin position="147"/>
        <end position="169"/>
    </location>
</feature>
<evidence type="ECO:0000256" key="1">
    <source>
        <dbReference type="SAM" id="MobiDB-lite"/>
    </source>
</evidence>
<keyword evidence="4" id="KW-1185">Reference proteome</keyword>
<sequence length="169" mass="17937">MAHAADWQDGALPPDMPQDVAAVFAGYPAEVRPRLLALRALILETAAATPVAGPLTETLKWGEPAYLTAANGAGSTLRIGCKPARPERGALLFHCRTTLVADFRQLPGGTLSFEGGHAVLVPRDGGLPEAELRRCIAMALTYHLDRRRGGRRNRRRAGERGGLPGGPSA</sequence>
<dbReference type="InterPro" id="IPR014922">
    <property type="entry name" value="YdhG-like"/>
</dbReference>
<feature type="domain" description="YdhG-like" evidence="2">
    <location>
        <begin position="32"/>
        <end position="139"/>
    </location>
</feature>
<accession>A0ABV7L0A0</accession>
<dbReference type="EMBL" id="JBHRTR010000027">
    <property type="protein sequence ID" value="MFC3228091.1"/>
    <property type="molecule type" value="Genomic_DNA"/>
</dbReference>
<organism evidence="3 4">
    <name type="scientific">Marinibaculum pumilum</name>
    <dbReference type="NCBI Taxonomy" id="1766165"/>
    <lineage>
        <taxon>Bacteria</taxon>
        <taxon>Pseudomonadati</taxon>
        <taxon>Pseudomonadota</taxon>
        <taxon>Alphaproteobacteria</taxon>
        <taxon>Rhodospirillales</taxon>
        <taxon>Rhodospirillaceae</taxon>
        <taxon>Marinibaculum</taxon>
    </lineage>
</organism>
<gene>
    <name evidence="3" type="ORF">ACFOGJ_12665</name>
</gene>
<comment type="caution">
    <text evidence="3">The sequence shown here is derived from an EMBL/GenBank/DDBJ whole genome shotgun (WGS) entry which is preliminary data.</text>
</comment>
<name>A0ABV7L0A0_9PROT</name>
<dbReference type="Pfam" id="PF08818">
    <property type="entry name" value="DUF1801"/>
    <property type="match status" value="1"/>
</dbReference>
<dbReference type="Proteomes" id="UP001595528">
    <property type="component" value="Unassembled WGS sequence"/>
</dbReference>
<evidence type="ECO:0000313" key="4">
    <source>
        <dbReference type="Proteomes" id="UP001595528"/>
    </source>
</evidence>
<feature type="compositionally biased region" description="Basic residues" evidence="1">
    <location>
        <begin position="147"/>
        <end position="157"/>
    </location>
</feature>